<protein>
    <submittedName>
        <fullName evidence="1">Uncharacterized protein</fullName>
    </submittedName>
</protein>
<sequence length="110" mass="12019">MELAATLAIGLALGALATWLLQRGELKYLRSELRVTHAQIAHAVLSEGATVPPRFEEPEPIEPLSKALQAVIDEWEGADSRATEEAKIRSYLAEGYGEEAILRQYGGKES</sequence>
<gene>
    <name evidence="1" type="ORF">LCGC14_1424730</name>
</gene>
<reference evidence="1" key="1">
    <citation type="journal article" date="2015" name="Nature">
        <title>Complex archaea that bridge the gap between prokaryotes and eukaryotes.</title>
        <authorList>
            <person name="Spang A."/>
            <person name="Saw J.H."/>
            <person name="Jorgensen S.L."/>
            <person name="Zaremba-Niedzwiedzka K."/>
            <person name="Martijn J."/>
            <person name="Lind A.E."/>
            <person name="van Eijk R."/>
            <person name="Schleper C."/>
            <person name="Guy L."/>
            <person name="Ettema T.J."/>
        </authorList>
    </citation>
    <scope>NUCLEOTIDE SEQUENCE</scope>
</reference>
<accession>A0A0F9MS23</accession>
<comment type="caution">
    <text evidence="1">The sequence shown here is derived from an EMBL/GenBank/DDBJ whole genome shotgun (WGS) entry which is preliminary data.</text>
</comment>
<organism evidence="1">
    <name type="scientific">marine sediment metagenome</name>
    <dbReference type="NCBI Taxonomy" id="412755"/>
    <lineage>
        <taxon>unclassified sequences</taxon>
        <taxon>metagenomes</taxon>
        <taxon>ecological metagenomes</taxon>
    </lineage>
</organism>
<name>A0A0F9MS23_9ZZZZ</name>
<dbReference type="EMBL" id="LAZR01009538">
    <property type="protein sequence ID" value="KKM72022.1"/>
    <property type="molecule type" value="Genomic_DNA"/>
</dbReference>
<proteinExistence type="predicted"/>
<evidence type="ECO:0000313" key="1">
    <source>
        <dbReference type="EMBL" id="KKM72022.1"/>
    </source>
</evidence>
<dbReference type="AlphaFoldDB" id="A0A0F9MS23"/>